<dbReference type="RefSeq" id="WP_183948622.1">
    <property type="nucleotide sequence ID" value="NZ_JACHHX010000012.1"/>
</dbReference>
<comment type="caution">
    <text evidence="2">The sequence shown here is derived from an EMBL/GenBank/DDBJ whole genome shotgun (WGS) entry which is preliminary data.</text>
</comment>
<reference evidence="2 3" key="1">
    <citation type="submission" date="2020-08" db="EMBL/GenBank/DDBJ databases">
        <title>Genomic Encyclopedia of Type Strains, Phase IV (KMG-IV): sequencing the most valuable type-strain genomes for metagenomic binning, comparative biology and taxonomic classification.</title>
        <authorList>
            <person name="Goeker M."/>
        </authorList>
    </citation>
    <scope>NUCLEOTIDE SEQUENCE [LARGE SCALE GENOMIC DNA]</scope>
    <source>
        <strain evidence="2 3">DSM 25897</strain>
    </source>
</reference>
<sequence>MRLALTASLLLALAALPARAQAPDGPIIQAAPASSAESTTVLPVWNRESGRIEALLLLDASPRSPLERVIGSGDPLPDLGFGARVRLGEGQLQSTLKLEANSGLALLCDPHGGLMNTLGALAQHCLLGSLDAVADPLGPYRAGVRSETRYDLPGGRFEFSLGFGRYDLPSVQPLAQPLPQYAPVQAWQQQLPGLSLLGSRIERNDLGLGAQFDIGDNGWIAIGGTVARARLIPAGEALGLQQWDSAELSLGAGYGPFSGAISSRVIDTAGRDGSWGGLDVGFTWRTPWRARLTVGAQNLVSRGKNPWGLSDEDPETTGRVPYVRYQQDL</sequence>
<evidence type="ECO:0000313" key="3">
    <source>
        <dbReference type="Proteomes" id="UP000519004"/>
    </source>
</evidence>
<accession>A0A7W7Y0Q6</accession>
<dbReference type="EMBL" id="JACHHX010000012">
    <property type="protein sequence ID" value="MBB5015953.1"/>
    <property type="molecule type" value="Genomic_DNA"/>
</dbReference>
<organism evidence="2 3">
    <name type="scientific">Rehaibacterium terrae</name>
    <dbReference type="NCBI Taxonomy" id="1341696"/>
    <lineage>
        <taxon>Bacteria</taxon>
        <taxon>Pseudomonadati</taxon>
        <taxon>Pseudomonadota</taxon>
        <taxon>Gammaproteobacteria</taxon>
        <taxon>Lysobacterales</taxon>
        <taxon>Lysobacteraceae</taxon>
        <taxon>Rehaibacterium</taxon>
    </lineage>
</organism>
<feature type="chain" id="PRO_5031328677" description="TonB-dependent receptor" evidence="1">
    <location>
        <begin position="21"/>
        <end position="329"/>
    </location>
</feature>
<evidence type="ECO:0000313" key="2">
    <source>
        <dbReference type="EMBL" id="MBB5015953.1"/>
    </source>
</evidence>
<keyword evidence="3" id="KW-1185">Reference proteome</keyword>
<keyword evidence="1" id="KW-0732">Signal</keyword>
<feature type="signal peptide" evidence="1">
    <location>
        <begin position="1"/>
        <end position="20"/>
    </location>
</feature>
<evidence type="ECO:0000256" key="1">
    <source>
        <dbReference type="SAM" id="SignalP"/>
    </source>
</evidence>
<dbReference type="Proteomes" id="UP000519004">
    <property type="component" value="Unassembled WGS sequence"/>
</dbReference>
<gene>
    <name evidence="2" type="ORF">HNQ58_001863</name>
</gene>
<protein>
    <recommendedName>
        <fullName evidence="4">TonB-dependent receptor</fullName>
    </recommendedName>
</protein>
<name>A0A7W7Y0Q6_9GAMM</name>
<dbReference type="AlphaFoldDB" id="A0A7W7Y0Q6"/>
<proteinExistence type="predicted"/>
<evidence type="ECO:0008006" key="4">
    <source>
        <dbReference type="Google" id="ProtNLM"/>
    </source>
</evidence>